<proteinExistence type="predicted"/>
<evidence type="ECO:0000313" key="1">
    <source>
        <dbReference type="EMBL" id="ATA80785.1"/>
    </source>
</evidence>
<dbReference type="RefSeq" id="WP_095902413.1">
    <property type="nucleotide sequence ID" value="NZ_CP022383.1"/>
</dbReference>
<reference evidence="2" key="1">
    <citation type="submission" date="2017-06" db="EMBL/GenBank/DDBJ databases">
        <title>Capnocytophaga spp. assemblies.</title>
        <authorList>
            <person name="Gulvik C.A."/>
        </authorList>
    </citation>
    <scope>NUCLEOTIDE SEQUENCE [LARGE SCALE GENOMIC DNA]</scope>
    <source>
        <strain evidence="2">H4486</strain>
    </source>
</reference>
<accession>A0A250F967</accession>
<dbReference type="Proteomes" id="UP000217334">
    <property type="component" value="Chromosome"/>
</dbReference>
<evidence type="ECO:0000313" key="2">
    <source>
        <dbReference type="Proteomes" id="UP000217334"/>
    </source>
</evidence>
<dbReference type="AlphaFoldDB" id="A0A250F967"/>
<organism evidence="1 2">
    <name type="scientific">Capnocytophaga sputigena</name>
    <dbReference type="NCBI Taxonomy" id="1019"/>
    <lineage>
        <taxon>Bacteria</taxon>
        <taxon>Pseudomonadati</taxon>
        <taxon>Bacteroidota</taxon>
        <taxon>Flavobacteriia</taxon>
        <taxon>Flavobacteriales</taxon>
        <taxon>Flavobacteriaceae</taxon>
        <taxon>Capnocytophaga</taxon>
    </lineage>
</organism>
<gene>
    <name evidence="1" type="ORF">CGC59_06200</name>
</gene>
<name>A0A250F967_CAPSP</name>
<protein>
    <submittedName>
        <fullName evidence="1">Uncharacterized protein</fullName>
    </submittedName>
</protein>
<dbReference type="EMBL" id="CP022383">
    <property type="protein sequence ID" value="ATA80785.1"/>
    <property type="molecule type" value="Genomic_DNA"/>
</dbReference>
<sequence length="212" mass="24920">MIINNYLPATKLQTFVQSCKRKLAKKDTFIIECTEKGLIKFFNAFENAKEKFSLTMKLFPPQSRSRGFEASVFQTCLLGELQKVFPEKWKFWKYKRFVITFCGHSFLFKKLNKKGMPMNIKTNANESIINQMQTQLFDPTDYENPIVFFGWEKSKSGDLINPHFVYIDEEKIKWRLRKDELTSLNAPTILTPNKTGRLLPKVKEQSKRKKAI</sequence>